<dbReference type="PANTHER" id="PTHR43245">
    <property type="entry name" value="BIFUNCTIONAL POLYMYXIN RESISTANCE PROTEIN ARNA"/>
    <property type="match status" value="1"/>
</dbReference>
<protein>
    <submittedName>
        <fullName evidence="2">NAD-dependent epimerase/dehydratase family protein</fullName>
    </submittedName>
</protein>
<feature type="domain" description="NAD-dependent epimerase/dehydratase" evidence="1">
    <location>
        <begin position="5"/>
        <end position="235"/>
    </location>
</feature>
<dbReference type="InterPro" id="IPR050177">
    <property type="entry name" value="Lipid_A_modif_metabolic_enz"/>
</dbReference>
<evidence type="ECO:0000259" key="1">
    <source>
        <dbReference type="Pfam" id="PF01370"/>
    </source>
</evidence>
<dbReference type="Gene3D" id="3.90.25.10">
    <property type="entry name" value="UDP-galactose 4-epimerase, domain 1"/>
    <property type="match status" value="1"/>
</dbReference>
<dbReference type="Gene3D" id="3.40.50.720">
    <property type="entry name" value="NAD(P)-binding Rossmann-like Domain"/>
    <property type="match status" value="1"/>
</dbReference>
<evidence type="ECO:0000313" key="2">
    <source>
        <dbReference type="EMBL" id="MFJ1269388.1"/>
    </source>
</evidence>
<gene>
    <name evidence="2" type="ORF">ACD661_12545</name>
</gene>
<organism evidence="2 3">
    <name type="scientific">Legionella lytica</name>
    <dbReference type="NCBI Taxonomy" id="96232"/>
    <lineage>
        <taxon>Bacteria</taxon>
        <taxon>Pseudomonadati</taxon>
        <taxon>Pseudomonadota</taxon>
        <taxon>Gammaproteobacteria</taxon>
        <taxon>Legionellales</taxon>
        <taxon>Legionellaceae</taxon>
        <taxon>Legionella</taxon>
    </lineage>
</organism>
<dbReference type="InterPro" id="IPR036291">
    <property type="entry name" value="NAD(P)-bd_dom_sf"/>
</dbReference>
<proteinExistence type="predicted"/>
<dbReference type="InterPro" id="IPR001509">
    <property type="entry name" value="Epimerase_deHydtase"/>
</dbReference>
<dbReference type="PANTHER" id="PTHR43245:SF13">
    <property type="entry name" value="UDP-D-APIOSE_UDP-D-XYLOSE SYNTHASE 2"/>
    <property type="match status" value="1"/>
</dbReference>
<dbReference type="Proteomes" id="UP001615550">
    <property type="component" value="Unassembled WGS sequence"/>
</dbReference>
<dbReference type="EMBL" id="JBGORX010000006">
    <property type="protein sequence ID" value="MFJ1269388.1"/>
    <property type="molecule type" value="Genomic_DNA"/>
</dbReference>
<reference evidence="2 3" key="1">
    <citation type="submission" date="2024-08" db="EMBL/GenBank/DDBJ databases">
        <title>Draft Genome Sequence of Legionella lytica strain DSB2004, Isolated From a Fire Sprinkler System.</title>
        <authorList>
            <person name="Everhart A.D."/>
            <person name="Kidane D.T."/>
            <person name="Farone A.L."/>
            <person name="Farone M.B."/>
        </authorList>
    </citation>
    <scope>NUCLEOTIDE SEQUENCE [LARGE SCALE GENOMIC DNA]</scope>
    <source>
        <strain evidence="2 3">DSB2004</strain>
    </source>
</reference>
<dbReference type="SUPFAM" id="SSF51735">
    <property type="entry name" value="NAD(P)-binding Rossmann-fold domains"/>
    <property type="match status" value="1"/>
</dbReference>
<accession>A0ABW8D9J9</accession>
<sequence length="304" mass="33315">MGSYLITGGAGFLGSHLVDYLIDGGHKVTVIDDFSSGTYIHPQAKTIKTNILDVEQVRPYFKNSDGCFHLIGVPSVIMTMEDWFHFHATNMQGSLVVFKLAIEAGKIPIVYASSCAVYGETTQLPLRENQRVQPLSSYGCDKLAVELNAYALGKNYQLPTLGVRLFNLYGPRQAPESPYSGVITRFIHALKENKQPVVFGDGEQTRDFVFVKDVVKTLVRALSKVNTNGEVVNICTGKGVSINQLAFAIAKLMGKNVHPTHAPKRSYDILHSVGCVDKMHALGLATPHDLSSGLQETIAFFLNQ</sequence>
<dbReference type="Pfam" id="PF01370">
    <property type="entry name" value="Epimerase"/>
    <property type="match status" value="1"/>
</dbReference>
<name>A0ABW8D9J9_9GAMM</name>
<comment type="caution">
    <text evidence="2">The sequence shown here is derived from an EMBL/GenBank/DDBJ whole genome shotgun (WGS) entry which is preliminary data.</text>
</comment>
<dbReference type="RefSeq" id="WP_400188212.1">
    <property type="nucleotide sequence ID" value="NZ_JBGORX010000006.1"/>
</dbReference>
<keyword evidence="3" id="KW-1185">Reference proteome</keyword>
<evidence type="ECO:0000313" key="3">
    <source>
        <dbReference type="Proteomes" id="UP001615550"/>
    </source>
</evidence>